<sequence length="108" mass="13150">MNKIINKNHNKYEPWFKWLTRELNSYEAFNDFDSGKNPEDVAEDFISNNRIAISQVFENFDEEDKDTLDQFLKLTECEWHVFRILEKQIALRNNIKFVDFKKRKKIKS</sequence>
<dbReference type="AlphaFoldDB" id="A0A0A1ZZW1"/>
<dbReference type="Proteomes" id="UP000030491">
    <property type="component" value="Unassembled WGS sequence"/>
</dbReference>
<protein>
    <submittedName>
        <fullName evidence="1">Putative Type I restriction modification DNA</fullName>
    </submittedName>
</protein>
<evidence type="ECO:0000313" key="2">
    <source>
        <dbReference type="Proteomes" id="UP000030491"/>
    </source>
</evidence>
<dbReference type="OrthoDB" id="541132at2"/>
<proteinExistence type="predicted"/>
<evidence type="ECO:0000313" key="1">
    <source>
        <dbReference type="EMBL" id="KGF93819.1"/>
    </source>
</evidence>
<accession>A0A0A1ZZW1</accession>
<gene>
    <name evidence="1" type="ORF">EU93_0013</name>
</gene>
<dbReference type="RefSeq" id="WP_032512814.1">
    <property type="nucleotide sequence ID" value="NZ_JNAJ01000001.1"/>
</dbReference>
<dbReference type="EMBL" id="JNAJ01000001">
    <property type="protein sequence ID" value="KGF93819.1"/>
    <property type="molecule type" value="Genomic_DNA"/>
</dbReference>
<organism evidence="1 2">
    <name type="scientific">Prochlorococcus marinus str. MIT 9116</name>
    <dbReference type="NCBI Taxonomy" id="167544"/>
    <lineage>
        <taxon>Bacteria</taxon>
        <taxon>Bacillati</taxon>
        <taxon>Cyanobacteriota</taxon>
        <taxon>Cyanophyceae</taxon>
        <taxon>Synechococcales</taxon>
        <taxon>Prochlorococcaceae</taxon>
        <taxon>Prochlorococcus</taxon>
    </lineage>
</organism>
<name>A0A0A1ZZW1_PROMR</name>
<reference evidence="2" key="1">
    <citation type="journal article" date="2014" name="Sci. Data">
        <title>Genomes of diverse isolates of the marine cyanobacterium Prochlorococcus.</title>
        <authorList>
            <person name="Biller S."/>
            <person name="Berube P."/>
            <person name="Thompson J."/>
            <person name="Kelly L."/>
            <person name="Roggensack S."/>
            <person name="Awad L."/>
            <person name="Roache-Johnson K."/>
            <person name="Ding H."/>
            <person name="Giovannoni S.J."/>
            <person name="Moore L.R."/>
            <person name="Chisholm S.W."/>
        </authorList>
    </citation>
    <scope>NUCLEOTIDE SEQUENCE [LARGE SCALE GENOMIC DNA]</scope>
</reference>
<comment type="caution">
    <text evidence="1">The sequence shown here is derived from an EMBL/GenBank/DDBJ whole genome shotgun (WGS) entry which is preliminary data.</text>
</comment>